<dbReference type="RefSeq" id="WP_031574892.1">
    <property type="nucleotide sequence ID" value="NZ_FNDZ01000003.1"/>
</dbReference>
<feature type="transmembrane region" description="Helical" evidence="4">
    <location>
        <begin position="40"/>
        <end position="62"/>
    </location>
</feature>
<evidence type="ECO:0000256" key="2">
    <source>
        <dbReference type="ARBA" id="ARBA00022801"/>
    </source>
</evidence>
<proteinExistence type="predicted"/>
<dbReference type="InterPro" id="IPR051201">
    <property type="entry name" value="Chloro_Bact_Ser_Proteases"/>
</dbReference>
<dbReference type="InterPro" id="IPR001940">
    <property type="entry name" value="Peptidase_S1C"/>
</dbReference>
<reference evidence="6 7" key="1">
    <citation type="submission" date="2016-10" db="EMBL/GenBank/DDBJ databases">
        <authorList>
            <person name="de Groot N.N."/>
        </authorList>
    </citation>
    <scope>NUCLEOTIDE SEQUENCE [LARGE SCALE GENOMIC DNA]</scope>
    <source>
        <strain evidence="6 7">CGMCC 1.5058</strain>
    </source>
</reference>
<dbReference type="InterPro" id="IPR036034">
    <property type="entry name" value="PDZ_sf"/>
</dbReference>
<protein>
    <submittedName>
        <fullName evidence="6">Serine protease Do</fullName>
    </submittedName>
</protein>
<dbReference type="Gene3D" id="2.30.42.10">
    <property type="match status" value="1"/>
</dbReference>
<dbReference type="PANTHER" id="PTHR43343:SF3">
    <property type="entry name" value="PROTEASE DO-LIKE 8, CHLOROPLASTIC"/>
    <property type="match status" value="1"/>
</dbReference>
<keyword evidence="4" id="KW-0812">Transmembrane</keyword>
<dbReference type="InterPro" id="IPR009003">
    <property type="entry name" value="Peptidase_S1_PA"/>
</dbReference>
<dbReference type="AlphaFoldDB" id="A0A1G8M632"/>
<gene>
    <name evidence="6" type="ORF">SAMN05421804_103288</name>
</gene>
<keyword evidence="4" id="KW-1133">Transmembrane helix</keyword>
<dbReference type="PROSITE" id="PS50106">
    <property type="entry name" value="PDZ"/>
    <property type="match status" value="1"/>
</dbReference>
<keyword evidence="4" id="KW-0472">Membrane</keyword>
<name>A0A1G8M632_9CLOT</name>
<dbReference type="Pfam" id="PF13180">
    <property type="entry name" value="PDZ_2"/>
    <property type="match status" value="1"/>
</dbReference>
<dbReference type="GO" id="GO:0004252">
    <property type="term" value="F:serine-type endopeptidase activity"/>
    <property type="evidence" value="ECO:0007669"/>
    <property type="project" value="InterPro"/>
</dbReference>
<sequence length="403" mass="44222">MEDKNSLDRENRIENDGQKEHPKSGEIRYRLDQKSRIKNGAFQLIMLFIVVIVTSVITATYVSRKIQENPLGIDDNSNFSQMIRKSLDNFGNAIYDRTRIREIYSEVSLSLVGVTNNPDLFYGDSYEGVYTGVVMNSEGYILVPYDVTTLTDSEIFVRTDRENDKIYQAEVVGRDTASGLAVLQVDGLGLRPPKFSDSSTVKVAQSVIAMGNPFGDSDRGTLTFGVVSTVNKAYPILSYDNRDVKVFGIETDAKVTPGNSGGVLLNMNGEVVGFNSLRLTSSSKSGLGAAITANEARNIARSLINSGEDLVPFIGVYGDLVPEVEGEESGFYVQRIAPEGTADRAGLRPTDIILSIDSLPIETSTTIEEYIKTRKVGDVVKIRFRRVSEIIEVDATLYGTSVD</sequence>
<dbReference type="EMBL" id="FNDZ01000003">
    <property type="protein sequence ID" value="SDI63277.1"/>
    <property type="molecule type" value="Genomic_DNA"/>
</dbReference>
<dbReference type="Gene3D" id="2.40.10.120">
    <property type="match status" value="1"/>
</dbReference>
<evidence type="ECO:0000313" key="6">
    <source>
        <dbReference type="EMBL" id="SDI63277.1"/>
    </source>
</evidence>
<keyword evidence="1 6" id="KW-0645">Protease</keyword>
<dbReference type="GO" id="GO:0006508">
    <property type="term" value="P:proteolysis"/>
    <property type="evidence" value="ECO:0007669"/>
    <property type="project" value="UniProtKB-KW"/>
</dbReference>
<evidence type="ECO:0000313" key="7">
    <source>
        <dbReference type="Proteomes" id="UP000183255"/>
    </source>
</evidence>
<keyword evidence="2" id="KW-0378">Hydrolase</keyword>
<organism evidence="6 7">
    <name type="scientific">Proteiniclasticum ruminis</name>
    <dbReference type="NCBI Taxonomy" id="398199"/>
    <lineage>
        <taxon>Bacteria</taxon>
        <taxon>Bacillati</taxon>
        <taxon>Bacillota</taxon>
        <taxon>Clostridia</taxon>
        <taxon>Eubacteriales</taxon>
        <taxon>Clostridiaceae</taxon>
        <taxon>Proteiniclasticum</taxon>
    </lineage>
</organism>
<evidence type="ECO:0000256" key="3">
    <source>
        <dbReference type="SAM" id="MobiDB-lite"/>
    </source>
</evidence>
<feature type="region of interest" description="Disordered" evidence="3">
    <location>
        <begin position="1"/>
        <end position="26"/>
    </location>
</feature>
<evidence type="ECO:0000256" key="1">
    <source>
        <dbReference type="ARBA" id="ARBA00022670"/>
    </source>
</evidence>
<dbReference type="SUPFAM" id="SSF50156">
    <property type="entry name" value="PDZ domain-like"/>
    <property type="match status" value="1"/>
</dbReference>
<dbReference type="SUPFAM" id="SSF50494">
    <property type="entry name" value="Trypsin-like serine proteases"/>
    <property type="match status" value="1"/>
</dbReference>
<evidence type="ECO:0000259" key="5">
    <source>
        <dbReference type="PROSITE" id="PS50106"/>
    </source>
</evidence>
<dbReference type="InterPro" id="IPR001478">
    <property type="entry name" value="PDZ"/>
</dbReference>
<accession>A0A1G8M632</accession>
<evidence type="ECO:0000256" key="4">
    <source>
        <dbReference type="SAM" id="Phobius"/>
    </source>
</evidence>
<dbReference type="SMART" id="SM00228">
    <property type="entry name" value="PDZ"/>
    <property type="match status" value="1"/>
</dbReference>
<dbReference type="PRINTS" id="PR00834">
    <property type="entry name" value="PROTEASES2C"/>
</dbReference>
<dbReference type="Proteomes" id="UP000183255">
    <property type="component" value="Unassembled WGS sequence"/>
</dbReference>
<feature type="domain" description="PDZ" evidence="5">
    <location>
        <begin position="276"/>
        <end position="388"/>
    </location>
</feature>
<dbReference type="Pfam" id="PF13365">
    <property type="entry name" value="Trypsin_2"/>
    <property type="match status" value="1"/>
</dbReference>
<dbReference type="PANTHER" id="PTHR43343">
    <property type="entry name" value="PEPTIDASE S12"/>
    <property type="match status" value="1"/>
</dbReference>